<dbReference type="EMBL" id="BAABFN010000001">
    <property type="protein sequence ID" value="GAA4300849.1"/>
    <property type="molecule type" value="Genomic_DNA"/>
</dbReference>
<comment type="caution">
    <text evidence="1">The sequence shown here is derived from an EMBL/GenBank/DDBJ whole genome shotgun (WGS) entry which is preliminary data.</text>
</comment>
<proteinExistence type="predicted"/>
<dbReference type="InterPro" id="IPR032342">
    <property type="entry name" value="DUF4861"/>
</dbReference>
<accession>A0ABP8FD01</accession>
<sequence>MLCKRYFPVAAALLLALGGCHQPPPREKQPPVRLTNPGGFAQPDAAVVIRREEWERSRQEIADNAVLVFRDSAGQPVPSQLDDLDGDGRWDEIALLYAFAPRQQVGLFYDWVDSAQAPVFPKRTHIYLGKWDSLARKYIPLQSEDRPTDHHRQLSGTFLYQMEGPTWENDRIAFRQYLDERNQKDIYGKRISRMYLENIGAPGTPSYHELHDWGMDILAVGNSLSAGGLGLRYRDTLYALGPSETAHVDMLADGPVRSVLRISQTGFHVADTAFALSETISIWAGVSGYGSAVTLQGPLDSAELLTGVPDLKEGLSPLNENYGNFGAYGTYGRQSENGDNLGMAVVFPNAELAGKGRAARAPVDRPGLFNTFYVRLKSEPQPVRFYFYAGWEQSDKRFATRAGFAAYVKEQAARLNNPILVEISRKGNTHL</sequence>
<protein>
    <recommendedName>
        <fullName evidence="3">DUF4861 domain-containing protein</fullName>
    </recommendedName>
</protein>
<gene>
    <name evidence="1" type="ORF">GCM10023143_02210</name>
</gene>
<evidence type="ECO:0000313" key="1">
    <source>
        <dbReference type="EMBL" id="GAA4300849.1"/>
    </source>
</evidence>
<keyword evidence="2" id="KW-1185">Reference proteome</keyword>
<evidence type="ECO:0000313" key="2">
    <source>
        <dbReference type="Proteomes" id="UP001501207"/>
    </source>
</evidence>
<dbReference type="Proteomes" id="UP001501207">
    <property type="component" value="Unassembled WGS sequence"/>
</dbReference>
<evidence type="ECO:0008006" key="3">
    <source>
        <dbReference type="Google" id="ProtNLM"/>
    </source>
</evidence>
<name>A0ABP8FD01_9BACT</name>
<reference evidence="2" key="1">
    <citation type="journal article" date="2019" name="Int. J. Syst. Evol. Microbiol.">
        <title>The Global Catalogue of Microorganisms (GCM) 10K type strain sequencing project: providing services to taxonomists for standard genome sequencing and annotation.</title>
        <authorList>
            <consortium name="The Broad Institute Genomics Platform"/>
            <consortium name="The Broad Institute Genome Sequencing Center for Infectious Disease"/>
            <person name="Wu L."/>
            <person name="Ma J."/>
        </authorList>
    </citation>
    <scope>NUCLEOTIDE SEQUENCE [LARGE SCALE GENOMIC DNA]</scope>
    <source>
        <strain evidence="2">JCM 17664</strain>
    </source>
</reference>
<dbReference type="RefSeq" id="WP_344973952.1">
    <property type="nucleotide sequence ID" value="NZ_BAABFN010000001.1"/>
</dbReference>
<dbReference type="PROSITE" id="PS51257">
    <property type="entry name" value="PROKAR_LIPOPROTEIN"/>
    <property type="match status" value="1"/>
</dbReference>
<organism evidence="1 2">
    <name type="scientific">Compostibacter hankyongensis</name>
    <dbReference type="NCBI Taxonomy" id="1007089"/>
    <lineage>
        <taxon>Bacteria</taxon>
        <taxon>Pseudomonadati</taxon>
        <taxon>Bacteroidota</taxon>
        <taxon>Chitinophagia</taxon>
        <taxon>Chitinophagales</taxon>
        <taxon>Chitinophagaceae</taxon>
        <taxon>Compostibacter</taxon>
    </lineage>
</organism>
<dbReference type="Pfam" id="PF16153">
    <property type="entry name" value="DUF4861"/>
    <property type="match status" value="1"/>
</dbReference>